<evidence type="ECO:0000313" key="4">
    <source>
        <dbReference type="Proteomes" id="UP000294299"/>
    </source>
</evidence>
<name>A0A484IG85_9ARCH</name>
<evidence type="ECO:0000259" key="2">
    <source>
        <dbReference type="SMART" id="SM00382"/>
    </source>
</evidence>
<dbReference type="InterPro" id="IPR027417">
    <property type="entry name" value="P-loop_NTPase"/>
</dbReference>
<dbReference type="Proteomes" id="UP000294299">
    <property type="component" value="Chromosome NFRAN"/>
</dbReference>
<dbReference type="GeneID" id="39421841"/>
<dbReference type="OrthoDB" id="17644at2157"/>
<dbReference type="Gene3D" id="3.40.50.300">
    <property type="entry name" value="P-loop containing nucleotide triphosphate hydrolases"/>
    <property type="match status" value="1"/>
</dbReference>
<dbReference type="EMBL" id="LR216287">
    <property type="protein sequence ID" value="VFJ15021.1"/>
    <property type="molecule type" value="Genomic_DNA"/>
</dbReference>
<dbReference type="SUPFAM" id="SSF52540">
    <property type="entry name" value="P-loop containing nucleoside triphosphate hydrolases"/>
    <property type="match status" value="1"/>
</dbReference>
<dbReference type="SMART" id="SM00382">
    <property type="entry name" value="AAA"/>
    <property type="match status" value="1"/>
</dbReference>
<dbReference type="Pfam" id="PF08423">
    <property type="entry name" value="Rad51"/>
    <property type="match status" value="1"/>
</dbReference>
<organism evidence="3 4">
    <name type="scientific">Candidatus Nitrosocosmicus franklandianus</name>
    <dbReference type="NCBI Taxonomy" id="1798806"/>
    <lineage>
        <taxon>Archaea</taxon>
        <taxon>Nitrososphaerota</taxon>
        <taxon>Nitrososphaeria</taxon>
        <taxon>Nitrososphaerales</taxon>
        <taxon>Nitrososphaeraceae</taxon>
        <taxon>Candidatus Nitrosocosmicus</taxon>
    </lineage>
</organism>
<reference evidence="3 4" key="1">
    <citation type="submission" date="2019-02" db="EMBL/GenBank/DDBJ databases">
        <authorList>
            <person name="Lehtovirta-Morley E L."/>
        </authorList>
    </citation>
    <scope>NUCLEOTIDE SEQUENCE [LARGE SCALE GENOMIC DNA]</scope>
    <source>
        <strain evidence="3">NFRAN1</strain>
    </source>
</reference>
<dbReference type="GO" id="GO:0003677">
    <property type="term" value="F:DNA binding"/>
    <property type="evidence" value="ECO:0007669"/>
    <property type="project" value="UniProtKB-KW"/>
</dbReference>
<sequence>MLLYCRQKGSLIEIVGERGSGKTSILHMLCAVYTIENKRILYIDCSGNFRPERIRDYLEESHRFGNKEITAHLKNISFVRIYEPENIAGLLKKTKLLNIDCIVIDDLLILFLNSHRSKIRFEVRKVVREMALMALTKRINVVFTNLLIHRVESENSQPFCYELFYNDLIRYVHVKALLQKSINSVIHCNIVYPKNNFLNS</sequence>
<dbReference type="KEGG" id="nfn:NFRAN_2699"/>
<proteinExistence type="predicted"/>
<dbReference type="InterPro" id="IPR013632">
    <property type="entry name" value="Rad51_C"/>
</dbReference>
<protein>
    <submittedName>
        <fullName evidence="3">DNA repair and recombination protein RadA</fullName>
    </submittedName>
</protein>
<dbReference type="PANTHER" id="PTHR22942">
    <property type="entry name" value="RECA/RAD51/RADA DNA STRAND-PAIRING FAMILY MEMBER"/>
    <property type="match status" value="1"/>
</dbReference>
<keyword evidence="1" id="KW-0238">DNA-binding</keyword>
<keyword evidence="4" id="KW-1185">Reference proteome</keyword>
<evidence type="ECO:0000256" key="1">
    <source>
        <dbReference type="ARBA" id="ARBA00023125"/>
    </source>
</evidence>
<dbReference type="AlphaFoldDB" id="A0A484IG85"/>
<accession>A0A484IG85</accession>
<gene>
    <name evidence="3" type="ORF">NFRAN_2699</name>
</gene>
<dbReference type="RefSeq" id="WP_172602317.1">
    <property type="nucleotide sequence ID" value="NZ_LR216287.1"/>
</dbReference>
<dbReference type="InterPro" id="IPR003593">
    <property type="entry name" value="AAA+_ATPase"/>
</dbReference>
<evidence type="ECO:0000313" key="3">
    <source>
        <dbReference type="EMBL" id="VFJ15021.1"/>
    </source>
</evidence>
<feature type="domain" description="AAA+ ATPase" evidence="2">
    <location>
        <begin position="8"/>
        <end position="170"/>
    </location>
</feature>
<dbReference type="PANTHER" id="PTHR22942:SF30">
    <property type="entry name" value="MEIOTIC RECOMBINATION PROTEIN DMC1_LIM15 HOMOLOG"/>
    <property type="match status" value="1"/>
</dbReference>